<dbReference type="PANTHER" id="PTHR43179:SF7">
    <property type="entry name" value="RHAMNOSYLTRANSFERASE WBBL"/>
    <property type="match status" value="1"/>
</dbReference>
<sequence>MSTDASVPAVSVIVVNYNAGELLSECVGAVLGSDVAVEVVVSDNGSDDRSLERLRGAFGAAPRLRILENRANLGFAAANNRALPLVRADRLLFLNPDCLVGRDTLPRMLAFMDSRPDVGMAGCIVRNPDGSEQVASRRAIPDPWIALKRILRLDRLLPHRGGRRLNLHQEPLPTEPVDVEAISGSFMLVSRRALDAVGPLDEGYFLHCEDLDWFVRFRQAGWTIALVPDVDVIHHKGACSRRNPLLVERHKHRGMERFYRKFQAREYPMLFNGLVIFGIRAHLWGRVLIDSLGRMCTRAGPGKAD</sequence>
<organism evidence="2 3">
    <name type="scientific">Thiocapsa marina 5811</name>
    <dbReference type="NCBI Taxonomy" id="768671"/>
    <lineage>
        <taxon>Bacteria</taxon>
        <taxon>Pseudomonadati</taxon>
        <taxon>Pseudomonadota</taxon>
        <taxon>Gammaproteobacteria</taxon>
        <taxon>Chromatiales</taxon>
        <taxon>Chromatiaceae</taxon>
        <taxon>Thiocapsa</taxon>
    </lineage>
</organism>
<dbReference type="STRING" id="768671.ThimaDRAFT_2613"/>
<dbReference type="SUPFAM" id="SSF53448">
    <property type="entry name" value="Nucleotide-diphospho-sugar transferases"/>
    <property type="match status" value="1"/>
</dbReference>
<evidence type="ECO:0000313" key="3">
    <source>
        <dbReference type="Proteomes" id="UP000005459"/>
    </source>
</evidence>
<name>F9UCG1_9GAMM</name>
<protein>
    <submittedName>
        <fullName evidence="2">Glycosyl transferase family 2</fullName>
    </submittedName>
</protein>
<dbReference type="Gene3D" id="3.90.550.10">
    <property type="entry name" value="Spore Coat Polysaccharide Biosynthesis Protein SpsA, Chain A"/>
    <property type="match status" value="1"/>
</dbReference>
<gene>
    <name evidence="2" type="ORF">ThimaDRAFT_2613</name>
</gene>
<reference evidence="2 3" key="1">
    <citation type="submission" date="2011-06" db="EMBL/GenBank/DDBJ databases">
        <title>The draft genome of Thiocapsa marina 5811.</title>
        <authorList>
            <consortium name="US DOE Joint Genome Institute (JGI-PGF)"/>
            <person name="Lucas S."/>
            <person name="Han J."/>
            <person name="Cheng J.-F."/>
            <person name="Goodwin L."/>
            <person name="Pitluck S."/>
            <person name="Peters L."/>
            <person name="Land M.L."/>
            <person name="Hauser L."/>
            <person name="Vogl K."/>
            <person name="Liu Z."/>
            <person name="Imhoff J."/>
            <person name="Thiel V."/>
            <person name="Frigaard N.-U."/>
            <person name="Bryant D."/>
            <person name="Woyke T.J."/>
        </authorList>
    </citation>
    <scope>NUCLEOTIDE SEQUENCE [LARGE SCALE GENOMIC DNA]</scope>
    <source>
        <strain evidence="2 3">5811</strain>
    </source>
</reference>
<dbReference type="AlphaFoldDB" id="F9UCG1"/>
<dbReference type="GO" id="GO:0016740">
    <property type="term" value="F:transferase activity"/>
    <property type="evidence" value="ECO:0007669"/>
    <property type="project" value="UniProtKB-KW"/>
</dbReference>
<dbReference type="InterPro" id="IPR029044">
    <property type="entry name" value="Nucleotide-diphossugar_trans"/>
</dbReference>
<dbReference type="PANTHER" id="PTHR43179">
    <property type="entry name" value="RHAMNOSYLTRANSFERASE WBBL"/>
    <property type="match status" value="1"/>
</dbReference>
<dbReference type="OrthoDB" id="9771846at2"/>
<keyword evidence="3" id="KW-1185">Reference proteome</keyword>
<evidence type="ECO:0000259" key="1">
    <source>
        <dbReference type="Pfam" id="PF00535"/>
    </source>
</evidence>
<accession>F9UCG1</accession>
<dbReference type="RefSeq" id="WP_007193486.1">
    <property type="nucleotide sequence ID" value="NZ_AFWV01000008.1"/>
</dbReference>
<dbReference type="Proteomes" id="UP000005459">
    <property type="component" value="Unassembled WGS sequence"/>
</dbReference>
<dbReference type="Pfam" id="PF00535">
    <property type="entry name" value="Glycos_transf_2"/>
    <property type="match status" value="1"/>
</dbReference>
<dbReference type="InterPro" id="IPR001173">
    <property type="entry name" value="Glyco_trans_2-like"/>
</dbReference>
<proteinExistence type="predicted"/>
<dbReference type="eggNOG" id="COG1216">
    <property type="taxonomic scope" value="Bacteria"/>
</dbReference>
<dbReference type="EMBL" id="AFWV01000008">
    <property type="protein sequence ID" value="EGV18074.1"/>
    <property type="molecule type" value="Genomic_DNA"/>
</dbReference>
<evidence type="ECO:0000313" key="2">
    <source>
        <dbReference type="EMBL" id="EGV18074.1"/>
    </source>
</evidence>
<keyword evidence="2" id="KW-0808">Transferase</keyword>
<feature type="domain" description="Glycosyltransferase 2-like" evidence="1">
    <location>
        <begin position="11"/>
        <end position="157"/>
    </location>
</feature>
<dbReference type="CDD" id="cd04186">
    <property type="entry name" value="GT_2_like_c"/>
    <property type="match status" value="1"/>
</dbReference>